<sequence>MGLFKNKNKGAISDSSDIEKELDTKEIKPGAGHWICVAGAFLFLMSTFGFMSCLGAIQSYLLEHQLKGQGIMKVGWILGLNLLLTLSFSWPISLKADKFSPITLGVFGAIFSAVTPLLLAQCKEYWHFMLCLGIFASIGTSVGAINALGLVGKLFPPSGRGLAMGVTVSGTSFGGVVFTLILRATFEKYGWPWSMRIVALLIACFTILGLLCWYPLRRLLPLIEEEASDEESEASVGFTSPTFIITTFGLCLVEFVLYCTNGHLPGIAKDAGFTTGNQFHLLVMLNGFSCLGRIISGPLGDTLGPYNTITGFMLVMIALAATLFKPSETTKMWIFAALWGYCSGAFAVLSPLCTGKLCRTQDVTKYFGFTSVCVGITLFAACPTSGPLLKKFGTQKLAYFCIGLLGLAAICFTVAKKFLSKSWGGICKKL</sequence>
<keyword evidence="3" id="KW-0325">Glycoprotein</keyword>
<feature type="transmembrane region" description="Helical" evidence="4">
    <location>
        <begin position="197"/>
        <end position="216"/>
    </location>
</feature>
<evidence type="ECO:0000256" key="2">
    <source>
        <dbReference type="ARBA" id="ARBA00006727"/>
    </source>
</evidence>
<feature type="transmembrane region" description="Helical" evidence="4">
    <location>
        <begin position="333"/>
        <end position="354"/>
    </location>
</feature>
<keyword evidence="6" id="KW-1185">Reference proteome</keyword>
<dbReference type="EMBL" id="JAOQAZ010000016">
    <property type="protein sequence ID" value="KAJ4257958.1"/>
    <property type="molecule type" value="Genomic_DNA"/>
</dbReference>
<feature type="transmembrane region" description="Helical" evidence="4">
    <location>
        <begin position="126"/>
        <end position="150"/>
    </location>
</feature>
<dbReference type="OrthoDB" id="6499973at2759"/>
<feature type="transmembrane region" description="Helical" evidence="4">
    <location>
        <begin position="306"/>
        <end position="324"/>
    </location>
</feature>
<feature type="transmembrane region" description="Helical" evidence="4">
    <location>
        <begin position="74"/>
        <end position="93"/>
    </location>
</feature>
<dbReference type="Gene3D" id="1.20.1250.20">
    <property type="entry name" value="MFS general substrate transporter like domains"/>
    <property type="match status" value="1"/>
</dbReference>
<dbReference type="InterPro" id="IPR011701">
    <property type="entry name" value="MFS"/>
</dbReference>
<dbReference type="SUPFAM" id="SSF103473">
    <property type="entry name" value="MFS general substrate transporter"/>
    <property type="match status" value="1"/>
</dbReference>
<keyword evidence="4" id="KW-0812">Transmembrane</keyword>
<evidence type="ECO:0000256" key="1">
    <source>
        <dbReference type="ARBA" id="ARBA00004141"/>
    </source>
</evidence>
<evidence type="ECO:0000313" key="6">
    <source>
        <dbReference type="Proteomes" id="UP001152049"/>
    </source>
</evidence>
<comment type="similarity">
    <text evidence="2">Belongs to the major facilitator superfamily. Monocarboxylate porter (TC 2.A.1.13) family.</text>
</comment>
<dbReference type="GO" id="GO:0022857">
    <property type="term" value="F:transmembrane transporter activity"/>
    <property type="evidence" value="ECO:0007669"/>
    <property type="project" value="InterPro"/>
</dbReference>
<dbReference type="AlphaFoldDB" id="A0A9W8VC66"/>
<comment type="subcellular location">
    <subcellularLocation>
        <location evidence="1">Membrane</location>
        <topology evidence="1">Multi-pass membrane protein</topology>
    </subcellularLocation>
</comment>
<feature type="transmembrane region" description="Helical" evidence="4">
    <location>
        <begin position="162"/>
        <end position="185"/>
    </location>
</feature>
<reference evidence="5" key="1">
    <citation type="submission" date="2022-09" db="EMBL/GenBank/DDBJ databases">
        <title>Fusarium specimens isolated from Avocado Roots.</title>
        <authorList>
            <person name="Stajich J."/>
            <person name="Roper C."/>
            <person name="Heimlech-Rivalta G."/>
        </authorList>
    </citation>
    <scope>NUCLEOTIDE SEQUENCE</scope>
    <source>
        <strain evidence="5">CF00136</strain>
    </source>
</reference>
<gene>
    <name evidence="5" type="ORF">NW762_008095</name>
</gene>
<dbReference type="Pfam" id="PF07690">
    <property type="entry name" value="MFS_1"/>
    <property type="match status" value="1"/>
</dbReference>
<protein>
    <recommendedName>
        <fullName evidence="7">Major facilitator superfamily (MFS) profile domain-containing protein</fullName>
    </recommendedName>
</protein>
<feature type="transmembrane region" description="Helical" evidence="4">
    <location>
        <begin position="31"/>
        <end position="62"/>
    </location>
</feature>
<dbReference type="InterPro" id="IPR050327">
    <property type="entry name" value="Proton-linked_MCT"/>
</dbReference>
<feature type="transmembrane region" description="Helical" evidence="4">
    <location>
        <begin position="99"/>
        <end position="119"/>
    </location>
</feature>
<evidence type="ECO:0000256" key="4">
    <source>
        <dbReference type="SAM" id="Phobius"/>
    </source>
</evidence>
<organism evidence="5 6">
    <name type="scientific">Fusarium torreyae</name>
    <dbReference type="NCBI Taxonomy" id="1237075"/>
    <lineage>
        <taxon>Eukaryota</taxon>
        <taxon>Fungi</taxon>
        <taxon>Dikarya</taxon>
        <taxon>Ascomycota</taxon>
        <taxon>Pezizomycotina</taxon>
        <taxon>Sordariomycetes</taxon>
        <taxon>Hypocreomycetidae</taxon>
        <taxon>Hypocreales</taxon>
        <taxon>Nectriaceae</taxon>
        <taxon>Fusarium</taxon>
    </lineage>
</organism>
<comment type="caution">
    <text evidence="5">The sequence shown here is derived from an EMBL/GenBank/DDBJ whole genome shotgun (WGS) entry which is preliminary data.</text>
</comment>
<keyword evidence="4" id="KW-0472">Membrane</keyword>
<feature type="transmembrane region" description="Helical" evidence="4">
    <location>
        <begin position="236"/>
        <end position="258"/>
    </location>
</feature>
<dbReference type="PANTHER" id="PTHR11360:SF230">
    <property type="entry name" value="MONOCARBOXYLATE TRANSPORTER, PUTATIVE (AFU_ORTHOLOGUE AFUA_2G12790)-RELATED"/>
    <property type="match status" value="1"/>
</dbReference>
<evidence type="ECO:0000313" key="5">
    <source>
        <dbReference type="EMBL" id="KAJ4257958.1"/>
    </source>
</evidence>
<keyword evidence="4" id="KW-1133">Transmembrane helix</keyword>
<accession>A0A9W8VC66</accession>
<proteinExistence type="inferred from homology"/>
<dbReference type="GO" id="GO:0016020">
    <property type="term" value="C:membrane"/>
    <property type="evidence" value="ECO:0007669"/>
    <property type="project" value="UniProtKB-SubCell"/>
</dbReference>
<dbReference type="InterPro" id="IPR036259">
    <property type="entry name" value="MFS_trans_sf"/>
</dbReference>
<feature type="transmembrane region" description="Helical" evidence="4">
    <location>
        <begin position="279"/>
        <end position="300"/>
    </location>
</feature>
<dbReference type="PANTHER" id="PTHR11360">
    <property type="entry name" value="MONOCARBOXYLATE TRANSPORTER"/>
    <property type="match status" value="1"/>
</dbReference>
<evidence type="ECO:0000256" key="3">
    <source>
        <dbReference type="ARBA" id="ARBA00023180"/>
    </source>
</evidence>
<dbReference type="Proteomes" id="UP001152049">
    <property type="component" value="Unassembled WGS sequence"/>
</dbReference>
<feature type="transmembrane region" description="Helical" evidence="4">
    <location>
        <begin position="397"/>
        <end position="415"/>
    </location>
</feature>
<evidence type="ECO:0008006" key="7">
    <source>
        <dbReference type="Google" id="ProtNLM"/>
    </source>
</evidence>
<name>A0A9W8VC66_9HYPO</name>
<feature type="transmembrane region" description="Helical" evidence="4">
    <location>
        <begin position="366"/>
        <end position="385"/>
    </location>
</feature>